<evidence type="ECO:0000313" key="3">
    <source>
        <dbReference type="EMBL" id="BDT58495.1"/>
    </source>
</evidence>
<feature type="domain" description="Ice-binding protein C-terminal" evidence="2">
    <location>
        <begin position="194"/>
        <end position="219"/>
    </location>
</feature>
<protein>
    <recommendedName>
        <fullName evidence="2">Ice-binding protein C-terminal domain-containing protein</fullName>
    </recommendedName>
</protein>
<reference evidence="3" key="1">
    <citation type="submission" date="2022-11" db="EMBL/GenBank/DDBJ databases">
        <title>Isolation and characterization of PLA-degrading bacterium Massilia sp. from Antarctic soil.</title>
        <authorList>
            <person name="Sato K."/>
            <person name="Gomez-Fuentes C."/>
            <person name="Ahmad S.A."/>
            <person name="Zulkharnain A."/>
        </authorList>
    </citation>
    <scope>NUCLEOTIDE SEQUENCE</scope>
    <source>
        <strain evidence="3">N-3</strain>
    </source>
</reference>
<evidence type="ECO:0000259" key="2">
    <source>
        <dbReference type="Pfam" id="PF07589"/>
    </source>
</evidence>
<dbReference type="RefSeq" id="WP_281913887.1">
    <property type="nucleotide sequence ID" value="NZ_AP026966.1"/>
</dbReference>
<keyword evidence="4" id="KW-1185">Reference proteome</keyword>
<gene>
    <name evidence="3" type="ORF">MasN3_19890</name>
</gene>
<dbReference type="InterPro" id="IPR013424">
    <property type="entry name" value="Ice-binding_C"/>
</dbReference>
<dbReference type="NCBIfam" id="TIGR02595">
    <property type="entry name" value="PEP_CTERM"/>
    <property type="match status" value="1"/>
</dbReference>
<organism evidence="3 4">
    <name type="scientific">Massilia varians</name>
    <dbReference type="NCBI Taxonomy" id="457921"/>
    <lineage>
        <taxon>Bacteria</taxon>
        <taxon>Pseudomonadati</taxon>
        <taxon>Pseudomonadota</taxon>
        <taxon>Betaproteobacteria</taxon>
        <taxon>Burkholderiales</taxon>
        <taxon>Oxalobacteraceae</taxon>
        <taxon>Telluria group</taxon>
        <taxon>Massilia</taxon>
    </lineage>
</organism>
<dbReference type="NCBIfam" id="NF038128">
    <property type="entry name" value="choice_anch_J"/>
    <property type="match status" value="1"/>
</dbReference>
<evidence type="ECO:0000256" key="1">
    <source>
        <dbReference type="SAM" id="SignalP"/>
    </source>
</evidence>
<name>A0ABM8C5I9_9BURK</name>
<feature type="chain" id="PRO_5045782975" description="Ice-binding protein C-terminal domain-containing protein" evidence="1">
    <location>
        <begin position="26"/>
        <end position="234"/>
    </location>
</feature>
<dbReference type="Pfam" id="PF07589">
    <property type="entry name" value="PEP-CTERM"/>
    <property type="match status" value="1"/>
</dbReference>
<evidence type="ECO:0000313" key="4">
    <source>
        <dbReference type="Proteomes" id="UP001163336"/>
    </source>
</evidence>
<keyword evidence="1" id="KW-0732">Signal</keyword>
<sequence>MKRLTSLAGAALLAAAAWAPLPGHAAGVVVLDEGFGSVAALSDWAQINRSTPPGNGWFQGNSSIFPAQSGAAGSYAGVNYLSAANGLGLVDNWLITPTLSLNGLTTLSFFTNRAPEPGFFDQLEVRFSYGSNTSADGFDTLLLAIGGETGFPAQWAQWTTSLDVQGEGRFAFRYLGNAETLSYIGLDTVKVVTAVPEPSTYLMLLAGLGAVGAHARRLRRRAPAPSVNEASPTV</sequence>
<proteinExistence type="predicted"/>
<feature type="signal peptide" evidence="1">
    <location>
        <begin position="1"/>
        <end position="25"/>
    </location>
</feature>
<dbReference type="Gene3D" id="2.60.120.200">
    <property type="match status" value="1"/>
</dbReference>
<dbReference type="EMBL" id="AP026966">
    <property type="protein sequence ID" value="BDT58495.1"/>
    <property type="molecule type" value="Genomic_DNA"/>
</dbReference>
<accession>A0ABM8C5I9</accession>
<dbReference type="Proteomes" id="UP001163336">
    <property type="component" value="Chromosome"/>
</dbReference>